<evidence type="ECO:0000256" key="3">
    <source>
        <dbReference type="ARBA" id="ARBA00022723"/>
    </source>
</evidence>
<dbReference type="NCBIfam" id="TIGR00556">
    <property type="entry name" value="pantethn_trn"/>
    <property type="match status" value="1"/>
</dbReference>
<dbReference type="NCBIfam" id="TIGR00516">
    <property type="entry name" value="acpS"/>
    <property type="match status" value="1"/>
</dbReference>
<dbReference type="GO" id="GO:0008897">
    <property type="term" value="F:holo-[acyl-carrier-protein] synthase activity"/>
    <property type="evidence" value="ECO:0007669"/>
    <property type="project" value="UniProtKB-EC"/>
</dbReference>
<comment type="catalytic activity">
    <reaction evidence="8">
        <text>apo-[ACP] + CoA = holo-[ACP] + adenosine 3',5'-bisphosphate + H(+)</text>
        <dbReference type="Rhea" id="RHEA:12068"/>
        <dbReference type="Rhea" id="RHEA-COMP:9685"/>
        <dbReference type="Rhea" id="RHEA-COMP:9690"/>
        <dbReference type="ChEBI" id="CHEBI:15378"/>
        <dbReference type="ChEBI" id="CHEBI:29999"/>
        <dbReference type="ChEBI" id="CHEBI:57287"/>
        <dbReference type="ChEBI" id="CHEBI:58343"/>
        <dbReference type="ChEBI" id="CHEBI:64479"/>
        <dbReference type="EC" id="2.7.8.7"/>
    </reaction>
</comment>
<evidence type="ECO:0000256" key="2">
    <source>
        <dbReference type="ARBA" id="ARBA00022679"/>
    </source>
</evidence>
<keyword evidence="8" id="KW-0963">Cytoplasm</keyword>
<organism evidence="10 11">
    <name type="scientific">Arcobacter roscoffensis</name>
    <dbReference type="NCBI Taxonomy" id="2961520"/>
    <lineage>
        <taxon>Bacteria</taxon>
        <taxon>Pseudomonadati</taxon>
        <taxon>Campylobacterota</taxon>
        <taxon>Epsilonproteobacteria</taxon>
        <taxon>Campylobacterales</taxon>
        <taxon>Arcobacteraceae</taxon>
        <taxon>Arcobacter</taxon>
    </lineage>
</organism>
<evidence type="ECO:0000256" key="6">
    <source>
        <dbReference type="ARBA" id="ARBA00023098"/>
    </source>
</evidence>
<sequence length="116" mass="13086">MIGIDVASVDRIKRMHEKFGRKAYERFLDDEEIALIKRPESAAGFWAAKEAASKALGTGIGKECGFHDIKIKKSKLGAPKIKYKKEIRKKYKIKKSYLSITHDQGLAIAVVHNTKK</sequence>
<dbReference type="InterPro" id="IPR002582">
    <property type="entry name" value="ACPS"/>
</dbReference>
<evidence type="ECO:0000259" key="9">
    <source>
        <dbReference type="Pfam" id="PF01648"/>
    </source>
</evidence>
<protein>
    <recommendedName>
        <fullName evidence="8">Holo-[acyl-carrier-protein] synthase</fullName>
        <shortName evidence="8">Holo-ACP synthase</shortName>
        <ecNumber evidence="8">2.7.8.7</ecNumber>
    </recommendedName>
    <alternativeName>
        <fullName evidence="8">4'-phosphopantetheinyl transferase AcpS</fullName>
    </alternativeName>
</protein>
<feature type="binding site" evidence="8">
    <location>
        <position position="5"/>
    </location>
    <ligand>
        <name>Mg(2+)</name>
        <dbReference type="ChEBI" id="CHEBI:18420"/>
    </ligand>
</feature>
<evidence type="ECO:0000256" key="7">
    <source>
        <dbReference type="ARBA" id="ARBA00023160"/>
    </source>
</evidence>
<gene>
    <name evidence="8 10" type="primary">acpS</name>
    <name evidence="10" type="ORF">NJU99_13475</name>
</gene>
<dbReference type="HAMAP" id="MF_00101">
    <property type="entry name" value="AcpS"/>
    <property type="match status" value="1"/>
</dbReference>
<evidence type="ECO:0000256" key="5">
    <source>
        <dbReference type="ARBA" id="ARBA00022842"/>
    </source>
</evidence>
<keyword evidence="2 8" id="KW-0808">Transferase</keyword>
<reference evidence="10" key="1">
    <citation type="submission" date="2022-07" db="EMBL/GenBank/DDBJ databases">
        <title>Arcobacter roscoffensis sp. nov., a marine bacterium isolated from coastal seawater collected from Roscoff, France.</title>
        <authorList>
            <person name="Pascual J."/>
            <person name="Lepeaux C."/>
            <person name="Methner A."/>
            <person name="Overmann J."/>
        </authorList>
    </citation>
    <scope>NUCLEOTIDE SEQUENCE</scope>
    <source>
        <strain evidence="10">ARW1-2F2</strain>
    </source>
</reference>
<dbReference type="EC" id="2.7.8.7" evidence="8"/>
<dbReference type="InterPro" id="IPR008278">
    <property type="entry name" value="4-PPantetheinyl_Trfase_dom"/>
</dbReference>
<keyword evidence="6 8" id="KW-0443">Lipid metabolism</keyword>
<evidence type="ECO:0000313" key="10">
    <source>
        <dbReference type="EMBL" id="UTJ06246.1"/>
    </source>
</evidence>
<feature type="domain" description="4'-phosphopantetheinyl transferase" evidence="9">
    <location>
        <begin position="2"/>
        <end position="110"/>
    </location>
</feature>
<comment type="function">
    <text evidence="8">Transfers the 4'-phosphopantetheine moiety from coenzyme A to a Ser of acyl-carrier-protein.</text>
</comment>
<keyword evidence="7 8" id="KW-0275">Fatty acid biosynthesis</keyword>
<keyword evidence="11" id="KW-1185">Reference proteome</keyword>
<dbReference type="InterPro" id="IPR004568">
    <property type="entry name" value="Ppantetheine-prot_Trfase_dom"/>
</dbReference>
<dbReference type="Proteomes" id="UP001060012">
    <property type="component" value="Chromosome"/>
</dbReference>
<feature type="binding site" evidence="8">
    <location>
        <position position="50"/>
    </location>
    <ligand>
        <name>Mg(2+)</name>
        <dbReference type="ChEBI" id="CHEBI:18420"/>
    </ligand>
</feature>
<dbReference type="RefSeq" id="WP_254576426.1">
    <property type="nucleotide sequence ID" value="NZ_CP100595.1"/>
</dbReference>
<evidence type="ECO:0000256" key="4">
    <source>
        <dbReference type="ARBA" id="ARBA00022832"/>
    </source>
</evidence>
<dbReference type="Pfam" id="PF01648">
    <property type="entry name" value="ACPS"/>
    <property type="match status" value="1"/>
</dbReference>
<proteinExistence type="inferred from homology"/>
<dbReference type="SUPFAM" id="SSF56214">
    <property type="entry name" value="4'-phosphopantetheinyl transferase"/>
    <property type="match status" value="1"/>
</dbReference>
<comment type="cofactor">
    <cofactor evidence="8">
        <name>Mg(2+)</name>
        <dbReference type="ChEBI" id="CHEBI:18420"/>
    </cofactor>
</comment>
<dbReference type="InterPro" id="IPR037143">
    <property type="entry name" value="4-PPantetheinyl_Trfase_dom_sf"/>
</dbReference>
<comment type="subcellular location">
    <subcellularLocation>
        <location evidence="8">Cytoplasm</location>
    </subcellularLocation>
</comment>
<accession>A0ABY5E3C0</accession>
<evidence type="ECO:0000256" key="1">
    <source>
        <dbReference type="ARBA" id="ARBA00022516"/>
    </source>
</evidence>
<keyword evidence="4 8" id="KW-0276">Fatty acid metabolism</keyword>
<name>A0ABY5E3C0_9BACT</name>
<keyword evidence="5 8" id="KW-0460">Magnesium</keyword>
<dbReference type="Gene3D" id="3.90.470.20">
    <property type="entry name" value="4'-phosphopantetheinyl transferase domain"/>
    <property type="match status" value="1"/>
</dbReference>
<keyword evidence="3 8" id="KW-0479">Metal-binding</keyword>
<comment type="similarity">
    <text evidence="8">Belongs to the P-Pant transferase superfamily. AcpS family.</text>
</comment>
<evidence type="ECO:0000313" key="11">
    <source>
        <dbReference type="Proteomes" id="UP001060012"/>
    </source>
</evidence>
<keyword evidence="1 8" id="KW-0444">Lipid biosynthesis</keyword>
<evidence type="ECO:0000256" key="8">
    <source>
        <dbReference type="HAMAP-Rule" id="MF_00101"/>
    </source>
</evidence>
<dbReference type="EMBL" id="CP100595">
    <property type="protein sequence ID" value="UTJ06246.1"/>
    <property type="molecule type" value="Genomic_DNA"/>
</dbReference>